<keyword evidence="9" id="KW-1185">Reference proteome</keyword>
<feature type="transmembrane region" description="Helical" evidence="6">
    <location>
        <begin position="78"/>
        <end position="96"/>
    </location>
</feature>
<dbReference type="InterPro" id="IPR022369">
    <property type="entry name" value="Integral_membrane_TerC_rswitch"/>
</dbReference>
<feature type="transmembrane region" description="Helical" evidence="6">
    <location>
        <begin position="6"/>
        <end position="27"/>
    </location>
</feature>
<keyword evidence="5 6" id="KW-0472">Membrane</keyword>
<evidence type="ECO:0000256" key="6">
    <source>
        <dbReference type="SAM" id="Phobius"/>
    </source>
</evidence>
<evidence type="ECO:0000313" key="9">
    <source>
        <dbReference type="Proteomes" id="UP001219901"/>
    </source>
</evidence>
<name>A0AAJ5ZFL1_9CHLR</name>
<evidence type="ECO:0000256" key="4">
    <source>
        <dbReference type="ARBA" id="ARBA00022989"/>
    </source>
</evidence>
<dbReference type="InterPro" id="IPR005496">
    <property type="entry name" value="Integral_membrane_TerC"/>
</dbReference>
<dbReference type="PANTHER" id="PTHR30238:SF0">
    <property type="entry name" value="THYLAKOID MEMBRANE PROTEIN TERC, CHLOROPLASTIC"/>
    <property type="match status" value="1"/>
</dbReference>
<keyword evidence="4 6" id="KW-1133">Transmembrane helix</keyword>
<gene>
    <name evidence="7" type="ORF">GKO46_09450</name>
    <name evidence="8" type="ORF">GKO48_12090</name>
</gene>
<evidence type="ECO:0000313" key="10">
    <source>
        <dbReference type="Proteomes" id="UP001321249"/>
    </source>
</evidence>
<evidence type="ECO:0000313" key="7">
    <source>
        <dbReference type="EMBL" id="MDG0867293.1"/>
    </source>
</evidence>
<evidence type="ECO:0000256" key="3">
    <source>
        <dbReference type="ARBA" id="ARBA00022692"/>
    </source>
</evidence>
<dbReference type="NCBIfam" id="TIGR03718">
    <property type="entry name" value="R_switched_Alx"/>
    <property type="match status" value="1"/>
</dbReference>
<evidence type="ECO:0000313" key="8">
    <source>
        <dbReference type="EMBL" id="WFG40318.1"/>
    </source>
</evidence>
<evidence type="ECO:0000256" key="2">
    <source>
        <dbReference type="ARBA" id="ARBA00007511"/>
    </source>
</evidence>
<feature type="transmembrane region" description="Helical" evidence="6">
    <location>
        <begin position="196"/>
        <end position="219"/>
    </location>
</feature>
<evidence type="ECO:0000256" key="1">
    <source>
        <dbReference type="ARBA" id="ARBA00004141"/>
    </source>
</evidence>
<dbReference type="PANTHER" id="PTHR30238">
    <property type="entry name" value="MEMBRANE BOUND PREDICTED REDOX MODULATOR"/>
    <property type="match status" value="1"/>
</dbReference>
<protein>
    <submittedName>
        <fullName evidence="8">TerC/Alx family metal homeostasis membrane protein</fullName>
    </submittedName>
</protein>
<reference evidence="9" key="3">
    <citation type="submission" date="2023-06" db="EMBL/GenBank/DDBJ databases">
        <title>Pangenomics reveal diversification of enzyme families and niche specialization in globally abundant SAR202 bacteria.</title>
        <authorList>
            <person name="Saw J.H.W."/>
        </authorList>
    </citation>
    <scope>NUCLEOTIDE SEQUENCE [LARGE SCALE GENOMIC DNA]</scope>
    <source>
        <strain evidence="9">JH1073</strain>
    </source>
</reference>
<dbReference type="Proteomes" id="UP001321249">
    <property type="component" value="Unassembled WGS sequence"/>
</dbReference>
<evidence type="ECO:0000256" key="5">
    <source>
        <dbReference type="ARBA" id="ARBA00023136"/>
    </source>
</evidence>
<comment type="similarity">
    <text evidence="2">Belongs to the TerC family.</text>
</comment>
<comment type="subcellular location">
    <subcellularLocation>
        <location evidence="1">Membrane</location>
        <topology evidence="1">Multi-pass membrane protein</topology>
    </subcellularLocation>
</comment>
<dbReference type="EMBL" id="CP046147">
    <property type="protein sequence ID" value="WFG40318.1"/>
    <property type="molecule type" value="Genomic_DNA"/>
</dbReference>
<reference evidence="8" key="2">
    <citation type="journal article" date="2023" name="Nat. Commun.">
        <title>Cultivation of marine bacteria of the SAR202 clade.</title>
        <authorList>
            <person name="Lim Y."/>
            <person name="Seo J.H."/>
            <person name="Giovannoni S.J."/>
            <person name="Kang I."/>
            <person name="Cho J.C."/>
        </authorList>
    </citation>
    <scope>NUCLEOTIDE SEQUENCE</scope>
    <source>
        <strain evidence="8">JH1073</strain>
    </source>
</reference>
<dbReference type="Proteomes" id="UP001219901">
    <property type="component" value="Chromosome"/>
</dbReference>
<keyword evidence="3 6" id="KW-0812">Transmembrane</keyword>
<proteinExistence type="inferred from homology"/>
<feature type="transmembrane region" description="Helical" evidence="6">
    <location>
        <begin position="255"/>
        <end position="273"/>
    </location>
</feature>
<dbReference type="EMBL" id="WMBE01000003">
    <property type="protein sequence ID" value="MDG0867293.1"/>
    <property type="molecule type" value="Genomic_DNA"/>
</dbReference>
<feature type="transmembrane region" description="Helical" evidence="6">
    <location>
        <begin position="39"/>
        <end position="58"/>
    </location>
</feature>
<dbReference type="Pfam" id="PF03741">
    <property type="entry name" value="TerC"/>
    <property type="match status" value="1"/>
</dbReference>
<feature type="transmembrane region" description="Helical" evidence="6">
    <location>
        <begin position="293"/>
        <end position="312"/>
    </location>
</feature>
<dbReference type="AlphaFoldDB" id="A0AAJ5ZFL1"/>
<accession>A0AAJ5ZFL1</accession>
<feature type="transmembrane region" description="Helical" evidence="6">
    <location>
        <begin position="226"/>
        <end position="249"/>
    </location>
</feature>
<organism evidence="8 9">
    <name type="scientific">Candidatus Lucifugimonas marina</name>
    <dbReference type="NCBI Taxonomy" id="3038979"/>
    <lineage>
        <taxon>Bacteria</taxon>
        <taxon>Bacillati</taxon>
        <taxon>Chloroflexota</taxon>
        <taxon>Dehalococcoidia</taxon>
        <taxon>SAR202 cluster</taxon>
        <taxon>Candidatus Lucifugimonadales</taxon>
        <taxon>Candidatus Lucifugimonadaceae</taxon>
        <taxon>Candidatus Lucifugimonas</taxon>
    </lineage>
</organism>
<feature type="transmembrane region" description="Helical" evidence="6">
    <location>
        <begin position="117"/>
        <end position="143"/>
    </location>
</feature>
<reference evidence="9 10" key="1">
    <citation type="submission" date="2019-11" db="EMBL/GenBank/DDBJ databases">
        <authorList>
            <person name="Cho J.-C."/>
        </authorList>
    </citation>
    <scope>NUCLEOTIDE SEQUENCE [LARGE SCALE GENOMIC DNA]</scope>
    <source>
        <strain evidence="8 9">JH1073</strain>
        <strain evidence="7 10">JH702</strain>
    </source>
</reference>
<sequence>MLLETFNHWLFFNLALVVLLIFDLLILTKNDREVSMKNAAWLTAFWWGVATLCGVWIFTQGSSEQGVNYATAFVVEKALSVDNLFVFLVIFTYFRLPGDVRLRALFFGIIGALLARAIFIAVGITLITAFSWVLFILGAFLIYTGYKIAFVGDSEVDPGQNPVVKIFRKFMPVTDEYDGHKFFKRLPNGTKAATPFLLVIIALGTTDIVFAIDSIPTVFGITQDPFIVWTSNAMAVLGLRPLFFLLSGLVKIFRFLQYGLAVVLVLIGIKMVLEEAAHAFDFHLPEIMEAPFLSLVVITIIFSVAIVLSKMFPAPEESPEEHGPVA</sequence>
<dbReference type="GO" id="GO:0016020">
    <property type="term" value="C:membrane"/>
    <property type="evidence" value="ECO:0007669"/>
    <property type="project" value="UniProtKB-SubCell"/>
</dbReference>